<dbReference type="PROSITE" id="PS51319">
    <property type="entry name" value="TFIIS_N"/>
    <property type="match status" value="1"/>
</dbReference>
<feature type="compositionally biased region" description="Basic residues" evidence="2">
    <location>
        <begin position="80"/>
        <end position="95"/>
    </location>
</feature>
<evidence type="ECO:0000313" key="6">
    <source>
        <dbReference type="Proteomes" id="UP000268321"/>
    </source>
</evidence>
<gene>
    <name evidence="5" type="ORF">METBISCDRAFT_25625</name>
</gene>
<evidence type="ECO:0008006" key="7">
    <source>
        <dbReference type="Google" id="ProtNLM"/>
    </source>
</evidence>
<feature type="compositionally biased region" description="Polar residues" evidence="2">
    <location>
        <begin position="192"/>
        <end position="209"/>
    </location>
</feature>
<evidence type="ECO:0000256" key="1">
    <source>
        <dbReference type="PROSITE-ProRule" id="PRU00649"/>
    </source>
</evidence>
<comment type="subcellular location">
    <subcellularLocation>
        <location evidence="1">Nucleus</location>
    </subcellularLocation>
</comment>
<dbReference type="SUPFAM" id="SSF47676">
    <property type="entry name" value="Conserved domain common to transcription factors TFIIS, elongin A, CRSP70"/>
    <property type="match status" value="1"/>
</dbReference>
<keyword evidence="6" id="KW-1185">Reference proteome</keyword>
<dbReference type="AlphaFoldDB" id="A0A4P9ZH00"/>
<dbReference type="GO" id="GO:0005634">
    <property type="term" value="C:nucleus"/>
    <property type="evidence" value="ECO:0007669"/>
    <property type="project" value="UniProtKB-SubCell"/>
</dbReference>
<dbReference type="Pfam" id="PF08711">
    <property type="entry name" value="Med26"/>
    <property type="match status" value="1"/>
</dbReference>
<reference evidence="6" key="1">
    <citation type="journal article" date="2018" name="Nat. Microbiol.">
        <title>Leveraging single-cell genomics to expand the fungal tree of life.</title>
        <authorList>
            <person name="Ahrendt S.R."/>
            <person name="Quandt C.A."/>
            <person name="Ciobanu D."/>
            <person name="Clum A."/>
            <person name="Salamov A."/>
            <person name="Andreopoulos B."/>
            <person name="Cheng J.F."/>
            <person name="Woyke T."/>
            <person name="Pelin A."/>
            <person name="Henrissat B."/>
            <person name="Reynolds N.K."/>
            <person name="Benny G.L."/>
            <person name="Smith M.E."/>
            <person name="James T.Y."/>
            <person name="Grigoriev I.V."/>
        </authorList>
    </citation>
    <scope>NUCLEOTIDE SEQUENCE [LARGE SCALE GENOMIC DNA]</scope>
    <source>
        <strain evidence="6">Baker2002</strain>
    </source>
</reference>
<feature type="domain" description="PWWP" evidence="3">
    <location>
        <begin position="11"/>
        <end position="73"/>
    </location>
</feature>
<dbReference type="PROSITE" id="PS50812">
    <property type="entry name" value="PWWP"/>
    <property type="match status" value="1"/>
</dbReference>
<dbReference type="InterPro" id="IPR017923">
    <property type="entry name" value="TFIIS_N"/>
</dbReference>
<feature type="region of interest" description="Disordered" evidence="2">
    <location>
        <begin position="80"/>
        <end position="100"/>
    </location>
</feature>
<evidence type="ECO:0000259" key="3">
    <source>
        <dbReference type="PROSITE" id="PS50812"/>
    </source>
</evidence>
<dbReference type="Gene3D" id="2.30.30.140">
    <property type="match status" value="1"/>
</dbReference>
<dbReference type="EMBL" id="ML004431">
    <property type="protein sequence ID" value="RKP32384.1"/>
    <property type="molecule type" value="Genomic_DNA"/>
</dbReference>
<sequence>MAPKTSAKFQPKDIVLAKMTGFPAWPSFVMPEDMISDVIMKAKKKSTNICVIFIPDGDFNWMNEKSLEALTPEKLKSKLSKLPKNKLKHKPRKNGARTNNVVEALVAADGLEFDEFMEELAENADEDDVDELENDGDEPVLEESTLESASAGKSLKRKKRKASVLSDNEADDSQGNAADASATPEAAWPNLSRKQGQNGRERGSNGSANKKSRKFASPSKEADSGLAGAQTGKSRLSKRENGTTSPRTMSEKDKQHHFWLCRVKLQRSLIQRNQSATPKDPKQFPPPSVDELSFARLILNRLNLFPVNVDLLRETKIHKVLKCILKDKDLAYPESFRLHEKCEELLKKWKESIAQLKHEKQAKSESRALSKLARDGDESASDAATSSGAVSNVTANTTATGESKL</sequence>
<dbReference type="InterPro" id="IPR035441">
    <property type="entry name" value="TFIIS/LEDGF_dom_sf"/>
</dbReference>
<dbReference type="Gene3D" id="1.20.930.10">
    <property type="entry name" value="Conserved domain common to transcription factors TFIIS, elongin A, CRSP70"/>
    <property type="match status" value="1"/>
</dbReference>
<name>A0A4P9ZH00_9ASCO</name>
<evidence type="ECO:0000313" key="5">
    <source>
        <dbReference type="EMBL" id="RKP32384.1"/>
    </source>
</evidence>
<dbReference type="Proteomes" id="UP000268321">
    <property type="component" value="Unassembled WGS sequence"/>
</dbReference>
<feature type="domain" description="TFIIS N-terminal" evidence="4">
    <location>
        <begin position="273"/>
        <end position="356"/>
    </location>
</feature>
<evidence type="ECO:0000256" key="2">
    <source>
        <dbReference type="SAM" id="MobiDB-lite"/>
    </source>
</evidence>
<feature type="region of interest" description="Disordered" evidence="2">
    <location>
        <begin position="363"/>
        <end position="405"/>
    </location>
</feature>
<feature type="region of interest" description="Disordered" evidence="2">
    <location>
        <begin position="123"/>
        <end position="253"/>
    </location>
</feature>
<evidence type="ECO:0000259" key="4">
    <source>
        <dbReference type="PROSITE" id="PS51319"/>
    </source>
</evidence>
<dbReference type="SUPFAM" id="SSF63748">
    <property type="entry name" value="Tudor/PWWP/MBT"/>
    <property type="match status" value="1"/>
</dbReference>
<proteinExistence type="predicted"/>
<feature type="compositionally biased region" description="Basic and acidic residues" evidence="2">
    <location>
        <begin position="363"/>
        <end position="377"/>
    </location>
</feature>
<feature type="compositionally biased region" description="Acidic residues" evidence="2">
    <location>
        <begin position="123"/>
        <end position="145"/>
    </location>
</feature>
<dbReference type="OrthoDB" id="9975114at2759"/>
<dbReference type="InterPro" id="IPR035503">
    <property type="entry name" value="IOC4-like_PWWP"/>
</dbReference>
<keyword evidence="1" id="KW-0539">Nucleus</keyword>
<feature type="compositionally biased region" description="Low complexity" evidence="2">
    <location>
        <begin position="389"/>
        <end position="405"/>
    </location>
</feature>
<dbReference type="CDD" id="cd05840">
    <property type="entry name" value="PWWP_ScIOC4-like"/>
    <property type="match status" value="1"/>
</dbReference>
<accession>A0A4P9ZH00</accession>
<protein>
    <recommendedName>
        <fullName evidence="7">PWWP domain-containing protein</fullName>
    </recommendedName>
</protein>
<dbReference type="InterPro" id="IPR000313">
    <property type="entry name" value="PWWP_dom"/>
</dbReference>
<dbReference type="Pfam" id="PF00855">
    <property type="entry name" value="PWWP"/>
    <property type="match status" value="1"/>
</dbReference>
<dbReference type="SMART" id="SM00293">
    <property type="entry name" value="PWWP"/>
    <property type="match status" value="1"/>
</dbReference>
<organism evidence="5 6">
    <name type="scientific">Metschnikowia bicuspidata</name>
    <dbReference type="NCBI Taxonomy" id="27322"/>
    <lineage>
        <taxon>Eukaryota</taxon>
        <taxon>Fungi</taxon>
        <taxon>Dikarya</taxon>
        <taxon>Ascomycota</taxon>
        <taxon>Saccharomycotina</taxon>
        <taxon>Pichiomycetes</taxon>
        <taxon>Metschnikowiaceae</taxon>
        <taxon>Metschnikowia</taxon>
    </lineage>
</organism>